<sequence length="57" mass="6273">MKSFNLVGIFAVALAVAGLVINVGHFFESRYIGWAFIGAGLALAVINTWLNIRKHKR</sequence>
<proteinExistence type="predicted"/>
<organism evidence="2 3">
    <name type="scientific">Pontibacter lucknowensis</name>
    <dbReference type="NCBI Taxonomy" id="1077936"/>
    <lineage>
        <taxon>Bacteria</taxon>
        <taxon>Pseudomonadati</taxon>
        <taxon>Bacteroidota</taxon>
        <taxon>Cytophagia</taxon>
        <taxon>Cytophagales</taxon>
        <taxon>Hymenobacteraceae</taxon>
        <taxon>Pontibacter</taxon>
    </lineage>
</organism>
<reference evidence="3" key="1">
    <citation type="submission" date="2017-01" db="EMBL/GenBank/DDBJ databases">
        <authorList>
            <person name="Varghese N."/>
            <person name="Submissions S."/>
        </authorList>
    </citation>
    <scope>NUCLEOTIDE SEQUENCE [LARGE SCALE GENOMIC DNA]</scope>
    <source>
        <strain evidence="3">DM9</strain>
    </source>
</reference>
<keyword evidence="1" id="KW-0472">Membrane</keyword>
<keyword evidence="3" id="KW-1185">Reference proteome</keyword>
<feature type="transmembrane region" description="Helical" evidence="1">
    <location>
        <begin position="32"/>
        <end position="52"/>
    </location>
</feature>
<dbReference type="Proteomes" id="UP000185924">
    <property type="component" value="Unassembled WGS sequence"/>
</dbReference>
<dbReference type="AlphaFoldDB" id="A0A1N7A3Q2"/>
<evidence type="ECO:0000313" key="2">
    <source>
        <dbReference type="EMBL" id="SIR33780.1"/>
    </source>
</evidence>
<protein>
    <submittedName>
        <fullName evidence="2">Uncharacterized protein</fullName>
    </submittedName>
</protein>
<dbReference type="RefSeq" id="WP_155800540.1">
    <property type="nucleotide sequence ID" value="NZ_FTNM01000005.1"/>
</dbReference>
<name>A0A1N7A3Q2_9BACT</name>
<dbReference type="EMBL" id="FTNM01000005">
    <property type="protein sequence ID" value="SIR33780.1"/>
    <property type="molecule type" value="Genomic_DNA"/>
</dbReference>
<evidence type="ECO:0000256" key="1">
    <source>
        <dbReference type="SAM" id="Phobius"/>
    </source>
</evidence>
<evidence type="ECO:0000313" key="3">
    <source>
        <dbReference type="Proteomes" id="UP000185924"/>
    </source>
</evidence>
<gene>
    <name evidence="2" type="ORF">SAMN05421545_3205</name>
</gene>
<dbReference type="STRING" id="1077936.SAMN05421545_3205"/>
<keyword evidence="1" id="KW-1133">Transmembrane helix</keyword>
<keyword evidence="1" id="KW-0812">Transmembrane</keyword>
<accession>A0A1N7A3Q2</accession>